<feature type="transmembrane region" description="Helical" evidence="1">
    <location>
        <begin position="23"/>
        <end position="44"/>
    </location>
</feature>
<dbReference type="AlphaFoldDB" id="A0AAV4VLM8"/>
<keyword evidence="1" id="KW-0812">Transmembrane</keyword>
<keyword evidence="1" id="KW-0472">Membrane</keyword>
<comment type="caution">
    <text evidence="2">The sequence shown here is derived from an EMBL/GenBank/DDBJ whole genome shotgun (WGS) entry which is preliminary data.</text>
</comment>
<evidence type="ECO:0000313" key="3">
    <source>
        <dbReference type="Proteomes" id="UP001054945"/>
    </source>
</evidence>
<protein>
    <submittedName>
        <fullName evidence="2">Uncharacterized protein</fullName>
    </submittedName>
</protein>
<name>A0AAV4VLM8_CAEEX</name>
<keyword evidence="3" id="KW-1185">Reference proteome</keyword>
<dbReference type="EMBL" id="BPLR01014774">
    <property type="protein sequence ID" value="GIY71257.1"/>
    <property type="molecule type" value="Genomic_DNA"/>
</dbReference>
<organism evidence="2 3">
    <name type="scientific">Caerostris extrusa</name>
    <name type="common">Bark spider</name>
    <name type="synonym">Caerostris bankana</name>
    <dbReference type="NCBI Taxonomy" id="172846"/>
    <lineage>
        <taxon>Eukaryota</taxon>
        <taxon>Metazoa</taxon>
        <taxon>Ecdysozoa</taxon>
        <taxon>Arthropoda</taxon>
        <taxon>Chelicerata</taxon>
        <taxon>Arachnida</taxon>
        <taxon>Araneae</taxon>
        <taxon>Araneomorphae</taxon>
        <taxon>Entelegynae</taxon>
        <taxon>Araneoidea</taxon>
        <taxon>Araneidae</taxon>
        <taxon>Caerostris</taxon>
    </lineage>
</organism>
<keyword evidence="1" id="KW-1133">Transmembrane helix</keyword>
<evidence type="ECO:0000313" key="2">
    <source>
        <dbReference type="EMBL" id="GIY71257.1"/>
    </source>
</evidence>
<reference evidence="2 3" key="1">
    <citation type="submission" date="2021-06" db="EMBL/GenBank/DDBJ databases">
        <title>Caerostris extrusa draft genome.</title>
        <authorList>
            <person name="Kono N."/>
            <person name="Arakawa K."/>
        </authorList>
    </citation>
    <scope>NUCLEOTIDE SEQUENCE [LARGE SCALE GENOMIC DNA]</scope>
</reference>
<dbReference type="Proteomes" id="UP001054945">
    <property type="component" value="Unassembled WGS sequence"/>
</dbReference>
<evidence type="ECO:0000256" key="1">
    <source>
        <dbReference type="SAM" id="Phobius"/>
    </source>
</evidence>
<accession>A0AAV4VLM8</accession>
<gene>
    <name evidence="2" type="ORF">CEXT_297751</name>
</gene>
<sequence>MCKKKEGRELIEGVTSVDETSKFYLKVPLGVFLALLIFLIYEFVPNWRKSRCKKPLPPMSFPRLLMGRRKKKEKGEE</sequence>
<proteinExistence type="predicted"/>